<keyword evidence="1" id="KW-1133">Transmembrane helix</keyword>
<feature type="transmembrane region" description="Helical" evidence="1">
    <location>
        <begin position="49"/>
        <end position="68"/>
    </location>
</feature>
<dbReference type="EMBL" id="BARU01026803">
    <property type="protein sequence ID" value="GAH67003.1"/>
    <property type="molecule type" value="Genomic_DNA"/>
</dbReference>
<comment type="caution">
    <text evidence="2">The sequence shown here is derived from an EMBL/GenBank/DDBJ whole genome shotgun (WGS) entry which is preliminary data.</text>
</comment>
<feature type="transmembrane region" description="Helical" evidence="1">
    <location>
        <begin position="74"/>
        <end position="101"/>
    </location>
</feature>
<keyword evidence="1" id="KW-0812">Transmembrane</keyword>
<dbReference type="AlphaFoldDB" id="X1JB85"/>
<feature type="transmembrane region" description="Helical" evidence="1">
    <location>
        <begin position="26"/>
        <end position="44"/>
    </location>
</feature>
<sequence length="103" mass="11145">SWVSLLIIVPIARKLADFAFPPWPEALWKLAVIALACNVVAVALDPVHFILSLVAGAVVFFTLMVKWFEIDFFGAIMIVIVSWVVRAALNVALAGAIQAVLQG</sequence>
<reference evidence="2" key="1">
    <citation type="journal article" date="2014" name="Front. Microbiol.">
        <title>High frequency of phylogenetically diverse reductive dehalogenase-homologous genes in deep subseafloor sedimentary metagenomes.</title>
        <authorList>
            <person name="Kawai M."/>
            <person name="Futagami T."/>
            <person name="Toyoda A."/>
            <person name="Takaki Y."/>
            <person name="Nishi S."/>
            <person name="Hori S."/>
            <person name="Arai W."/>
            <person name="Tsubouchi T."/>
            <person name="Morono Y."/>
            <person name="Uchiyama I."/>
            <person name="Ito T."/>
            <person name="Fujiyama A."/>
            <person name="Inagaki F."/>
            <person name="Takami H."/>
        </authorList>
    </citation>
    <scope>NUCLEOTIDE SEQUENCE</scope>
    <source>
        <strain evidence="2">Expedition CK06-06</strain>
    </source>
</reference>
<protein>
    <recommendedName>
        <fullName evidence="3">ComEC/Rec2-related protein domain-containing protein</fullName>
    </recommendedName>
</protein>
<feature type="non-terminal residue" evidence="2">
    <location>
        <position position="1"/>
    </location>
</feature>
<evidence type="ECO:0008006" key="3">
    <source>
        <dbReference type="Google" id="ProtNLM"/>
    </source>
</evidence>
<accession>X1JB85</accession>
<organism evidence="2">
    <name type="scientific">marine sediment metagenome</name>
    <dbReference type="NCBI Taxonomy" id="412755"/>
    <lineage>
        <taxon>unclassified sequences</taxon>
        <taxon>metagenomes</taxon>
        <taxon>ecological metagenomes</taxon>
    </lineage>
</organism>
<evidence type="ECO:0000313" key="2">
    <source>
        <dbReference type="EMBL" id="GAH67003.1"/>
    </source>
</evidence>
<gene>
    <name evidence="2" type="ORF">S03H2_43013</name>
</gene>
<proteinExistence type="predicted"/>
<keyword evidence="1" id="KW-0472">Membrane</keyword>
<name>X1JB85_9ZZZZ</name>
<evidence type="ECO:0000256" key="1">
    <source>
        <dbReference type="SAM" id="Phobius"/>
    </source>
</evidence>